<reference evidence="1" key="1">
    <citation type="submission" date="2023-10" db="EMBL/GenBank/DDBJ databases">
        <authorList>
            <person name="Chen Y."/>
            <person name="Shah S."/>
            <person name="Dougan E. K."/>
            <person name="Thang M."/>
            <person name="Chan C."/>
        </authorList>
    </citation>
    <scope>NUCLEOTIDE SEQUENCE [LARGE SCALE GENOMIC DNA]</scope>
</reference>
<protein>
    <submittedName>
        <fullName evidence="1">Uncharacterized protein</fullName>
    </submittedName>
</protein>
<keyword evidence="2" id="KW-1185">Reference proteome</keyword>
<comment type="caution">
    <text evidence="1">The sequence shown here is derived from an EMBL/GenBank/DDBJ whole genome shotgun (WGS) entry which is preliminary data.</text>
</comment>
<dbReference type="EMBL" id="CAUYUJ010001892">
    <property type="protein sequence ID" value="CAK0798146.1"/>
    <property type="molecule type" value="Genomic_DNA"/>
</dbReference>
<name>A0ABN9PYG6_9DINO</name>
<evidence type="ECO:0000313" key="1">
    <source>
        <dbReference type="EMBL" id="CAK0798146.1"/>
    </source>
</evidence>
<gene>
    <name evidence="1" type="ORF">PCOR1329_LOCUS7014</name>
</gene>
<proteinExistence type="predicted"/>
<evidence type="ECO:0000313" key="2">
    <source>
        <dbReference type="Proteomes" id="UP001189429"/>
    </source>
</evidence>
<dbReference type="Proteomes" id="UP001189429">
    <property type="component" value="Unassembled WGS sequence"/>
</dbReference>
<sequence>MSQPALSTIPRFPDSTPRLAIVTFSDRHALANLSRPLLEQFVEAHPNRYDLLLHEEPLLDRQDFHPAWEKLAHLRRTLVVGHPLLQYKYDAVIWVDDDIFITDPSRDPLYEAIQGQLLCTACDDKFALASEDEVVWHRVPLNSGILALKRGRHSLRFVDEVFRIGRRLQLLGGVWRLPRTSPTSGWWDQDAIAVYIIRHGMGAFAALPHGVLQSAVRPGRSRWRPGDFAAHLTNLAGP</sequence>
<dbReference type="SUPFAM" id="SSF53448">
    <property type="entry name" value="Nucleotide-diphospho-sugar transferases"/>
    <property type="match status" value="1"/>
</dbReference>
<dbReference type="InterPro" id="IPR029044">
    <property type="entry name" value="Nucleotide-diphossugar_trans"/>
</dbReference>
<organism evidence="1 2">
    <name type="scientific">Prorocentrum cordatum</name>
    <dbReference type="NCBI Taxonomy" id="2364126"/>
    <lineage>
        <taxon>Eukaryota</taxon>
        <taxon>Sar</taxon>
        <taxon>Alveolata</taxon>
        <taxon>Dinophyceae</taxon>
        <taxon>Prorocentrales</taxon>
        <taxon>Prorocentraceae</taxon>
        <taxon>Prorocentrum</taxon>
    </lineage>
</organism>
<accession>A0ABN9PYG6</accession>